<comment type="caution">
    <text evidence="1">The sequence shown here is derived from an EMBL/GenBank/DDBJ whole genome shotgun (WGS) entry which is preliminary data.</text>
</comment>
<reference evidence="1 2" key="2">
    <citation type="journal article" date="2022" name="Mol. Ecol. Resour.">
        <title>The genomes of chicory, endive, great burdock and yacon provide insights into Asteraceae paleo-polyploidization history and plant inulin production.</title>
        <authorList>
            <person name="Fan W."/>
            <person name="Wang S."/>
            <person name="Wang H."/>
            <person name="Wang A."/>
            <person name="Jiang F."/>
            <person name="Liu H."/>
            <person name="Zhao H."/>
            <person name="Xu D."/>
            <person name="Zhang Y."/>
        </authorList>
    </citation>
    <scope>NUCLEOTIDE SEQUENCE [LARGE SCALE GENOMIC DNA]</scope>
    <source>
        <strain evidence="2">cv. Punajuju</strain>
        <tissue evidence="1">Leaves</tissue>
    </source>
</reference>
<accession>A0ACB9FC10</accession>
<protein>
    <submittedName>
        <fullName evidence="1">Uncharacterized protein</fullName>
    </submittedName>
</protein>
<evidence type="ECO:0000313" key="1">
    <source>
        <dbReference type="EMBL" id="KAI3768592.1"/>
    </source>
</evidence>
<reference evidence="2" key="1">
    <citation type="journal article" date="2022" name="Mol. Ecol. Resour.">
        <title>The genomes of chicory, endive, great burdock and yacon provide insights into Asteraceae palaeo-polyploidization history and plant inulin production.</title>
        <authorList>
            <person name="Fan W."/>
            <person name="Wang S."/>
            <person name="Wang H."/>
            <person name="Wang A."/>
            <person name="Jiang F."/>
            <person name="Liu H."/>
            <person name="Zhao H."/>
            <person name="Xu D."/>
            <person name="Zhang Y."/>
        </authorList>
    </citation>
    <scope>NUCLEOTIDE SEQUENCE [LARGE SCALE GENOMIC DNA]</scope>
    <source>
        <strain evidence="2">cv. Punajuju</strain>
    </source>
</reference>
<evidence type="ECO:0000313" key="2">
    <source>
        <dbReference type="Proteomes" id="UP001055811"/>
    </source>
</evidence>
<dbReference type="Proteomes" id="UP001055811">
    <property type="component" value="Linkage Group LG03"/>
</dbReference>
<sequence length="173" mass="19492">MVKGTFGYMDPEYYRRQQLTHKSDVYSFGVVLLEVLCARPFINVGLPYEEVGLAEWARSHYQKGTLHEIIDRKLSGEIAPKCFMKFAEVANNCIKEKGSKRPSMDEVVWGLEFALQLQEAAEKTRGIVGEFLLDKQDLSFPMQVEGTTTDGLYGMSSIDSSHAGLDSETMLPR</sequence>
<gene>
    <name evidence="1" type="ORF">L2E82_19420</name>
</gene>
<name>A0ACB9FC10_CICIN</name>
<keyword evidence="2" id="KW-1185">Reference proteome</keyword>
<organism evidence="1 2">
    <name type="scientific">Cichorium intybus</name>
    <name type="common">Chicory</name>
    <dbReference type="NCBI Taxonomy" id="13427"/>
    <lineage>
        <taxon>Eukaryota</taxon>
        <taxon>Viridiplantae</taxon>
        <taxon>Streptophyta</taxon>
        <taxon>Embryophyta</taxon>
        <taxon>Tracheophyta</taxon>
        <taxon>Spermatophyta</taxon>
        <taxon>Magnoliopsida</taxon>
        <taxon>eudicotyledons</taxon>
        <taxon>Gunneridae</taxon>
        <taxon>Pentapetalae</taxon>
        <taxon>asterids</taxon>
        <taxon>campanulids</taxon>
        <taxon>Asterales</taxon>
        <taxon>Asteraceae</taxon>
        <taxon>Cichorioideae</taxon>
        <taxon>Cichorieae</taxon>
        <taxon>Cichoriinae</taxon>
        <taxon>Cichorium</taxon>
    </lineage>
</organism>
<dbReference type="EMBL" id="CM042011">
    <property type="protein sequence ID" value="KAI3768592.1"/>
    <property type="molecule type" value="Genomic_DNA"/>
</dbReference>
<proteinExistence type="predicted"/>